<dbReference type="InterPro" id="IPR051058">
    <property type="entry name" value="GDSL_Est/Lipase"/>
</dbReference>
<accession>A0A5N5G0L3</accession>
<evidence type="ECO:0000256" key="2">
    <source>
        <dbReference type="ARBA" id="ARBA00022801"/>
    </source>
</evidence>
<dbReference type="GO" id="GO:0016042">
    <property type="term" value="P:lipid catabolic process"/>
    <property type="evidence" value="ECO:0007669"/>
    <property type="project" value="UniProtKB-KW"/>
</dbReference>
<keyword evidence="5" id="KW-1185">Reference proteome</keyword>
<dbReference type="EMBL" id="SMOL01000553">
    <property type="protein sequence ID" value="KAB2608938.1"/>
    <property type="molecule type" value="Genomic_DNA"/>
</dbReference>
<dbReference type="InterPro" id="IPR001087">
    <property type="entry name" value="GDSL"/>
</dbReference>
<evidence type="ECO:0000313" key="4">
    <source>
        <dbReference type="EMBL" id="KAB2608938.1"/>
    </source>
</evidence>
<reference evidence="5" key="2">
    <citation type="submission" date="2019-10" db="EMBL/GenBank/DDBJ databases">
        <title>A de novo genome assembly of a pear dwarfing rootstock.</title>
        <authorList>
            <person name="Wang F."/>
            <person name="Wang J."/>
            <person name="Li S."/>
            <person name="Zhang Y."/>
            <person name="Fang M."/>
            <person name="Ma L."/>
            <person name="Zhao Y."/>
            <person name="Jiang S."/>
        </authorList>
    </citation>
    <scope>NUCLEOTIDE SEQUENCE [LARGE SCALE GENOMIC DNA]</scope>
</reference>
<dbReference type="InterPro" id="IPR036514">
    <property type="entry name" value="SGNH_hydro_sf"/>
</dbReference>
<dbReference type="Pfam" id="PF00657">
    <property type="entry name" value="Lipase_GDSL"/>
    <property type="match status" value="1"/>
</dbReference>
<dbReference type="PANTHER" id="PTHR45648">
    <property type="entry name" value="GDSL LIPASE/ACYLHYDROLASE FAMILY PROTEIN (AFU_ORTHOLOGUE AFUA_4G14700)"/>
    <property type="match status" value="1"/>
</dbReference>
<sequence>MHFHSGNNDYIFTLSKAASPPYGIDFKPSGGRPTGRFTNGRTISDIIGRVPLREQVNNFEESRNNMVKTMGENNTMEFLKKTTFSVAIGFNDVLNYFQPSIPFFVLTIKLKRLHELGARKFVVAGIGPLGCIPFIRAISLSGRCFVEVNEIIQGYNMKLNGVLDQLNQELGPEAIFLYANSFDIFMKIIVNYHQYGCANVNEPCCGGYFPLFVCFKSRDANRSSALCDDRSKYVFWDAYHPTEAGNMIIAERLLDGDMKV</sequence>
<comment type="similarity">
    <text evidence="1">Belongs to the 'GDSL' lipolytic enzyme family.</text>
</comment>
<dbReference type="OrthoDB" id="1600564at2759"/>
<gene>
    <name evidence="4" type="ORF">D8674_012106</name>
</gene>
<evidence type="ECO:0000256" key="1">
    <source>
        <dbReference type="ARBA" id="ARBA00008668"/>
    </source>
</evidence>
<evidence type="ECO:0000313" key="5">
    <source>
        <dbReference type="Proteomes" id="UP000327157"/>
    </source>
</evidence>
<protein>
    <submittedName>
        <fullName evidence="4">GDSL esterase/lipase</fullName>
    </submittedName>
</protein>
<organism evidence="4 5">
    <name type="scientific">Pyrus ussuriensis x Pyrus communis</name>
    <dbReference type="NCBI Taxonomy" id="2448454"/>
    <lineage>
        <taxon>Eukaryota</taxon>
        <taxon>Viridiplantae</taxon>
        <taxon>Streptophyta</taxon>
        <taxon>Embryophyta</taxon>
        <taxon>Tracheophyta</taxon>
        <taxon>Spermatophyta</taxon>
        <taxon>Magnoliopsida</taxon>
        <taxon>eudicotyledons</taxon>
        <taxon>Gunneridae</taxon>
        <taxon>Pentapetalae</taxon>
        <taxon>rosids</taxon>
        <taxon>fabids</taxon>
        <taxon>Rosales</taxon>
        <taxon>Rosaceae</taxon>
        <taxon>Amygdaloideae</taxon>
        <taxon>Maleae</taxon>
        <taxon>Pyrus</taxon>
    </lineage>
</organism>
<comment type="caution">
    <text evidence="4">The sequence shown here is derived from an EMBL/GenBank/DDBJ whole genome shotgun (WGS) entry which is preliminary data.</text>
</comment>
<proteinExistence type="inferred from homology"/>
<name>A0A5N5G0L3_9ROSA</name>
<keyword evidence="2" id="KW-0378">Hydrolase</keyword>
<dbReference type="SUPFAM" id="SSF52266">
    <property type="entry name" value="SGNH hydrolase"/>
    <property type="match status" value="1"/>
</dbReference>
<keyword evidence="3" id="KW-0443">Lipid metabolism</keyword>
<dbReference type="GO" id="GO:0016788">
    <property type="term" value="F:hydrolase activity, acting on ester bonds"/>
    <property type="evidence" value="ECO:0007669"/>
    <property type="project" value="InterPro"/>
</dbReference>
<dbReference type="Proteomes" id="UP000327157">
    <property type="component" value="Chromosome 14"/>
</dbReference>
<reference evidence="4 5" key="1">
    <citation type="submission" date="2019-09" db="EMBL/GenBank/DDBJ databases">
        <authorList>
            <person name="Ou C."/>
        </authorList>
    </citation>
    <scope>NUCLEOTIDE SEQUENCE [LARGE SCALE GENOMIC DNA]</scope>
    <source>
        <strain evidence="4">S2</strain>
        <tissue evidence="4">Leaf</tissue>
    </source>
</reference>
<dbReference type="PANTHER" id="PTHR45648:SF5">
    <property type="entry name" value="OS04G0577300 PROTEIN"/>
    <property type="match status" value="1"/>
</dbReference>
<dbReference type="AlphaFoldDB" id="A0A5N5G0L3"/>
<dbReference type="Gene3D" id="3.40.50.1110">
    <property type="entry name" value="SGNH hydrolase"/>
    <property type="match status" value="1"/>
</dbReference>
<keyword evidence="3" id="KW-0442">Lipid degradation</keyword>
<reference evidence="4 5" key="3">
    <citation type="submission" date="2019-11" db="EMBL/GenBank/DDBJ databases">
        <title>A de novo genome assembly of a pear dwarfing rootstock.</title>
        <authorList>
            <person name="Wang F."/>
            <person name="Wang J."/>
            <person name="Li S."/>
            <person name="Zhang Y."/>
            <person name="Fang M."/>
            <person name="Ma L."/>
            <person name="Zhao Y."/>
            <person name="Jiang S."/>
        </authorList>
    </citation>
    <scope>NUCLEOTIDE SEQUENCE [LARGE SCALE GENOMIC DNA]</scope>
    <source>
        <strain evidence="4">S2</strain>
        <tissue evidence="4">Leaf</tissue>
    </source>
</reference>
<evidence type="ECO:0000256" key="3">
    <source>
        <dbReference type="ARBA" id="ARBA00022963"/>
    </source>
</evidence>